<feature type="domain" description="MMS22-like C-terminal" evidence="12">
    <location>
        <begin position="767"/>
        <end position="1129"/>
    </location>
</feature>
<dbReference type="OrthoDB" id="8193282at2759"/>
<comment type="similarity">
    <text evidence="3">Belongs to the MMS22 family. MMS22L subfamily.</text>
</comment>
<dbReference type="GO" id="GO:0000724">
    <property type="term" value="P:double-strand break repair via homologous recombination"/>
    <property type="evidence" value="ECO:0007669"/>
    <property type="project" value="InterPro"/>
</dbReference>
<comment type="subcellular location">
    <subcellularLocation>
        <location evidence="2">Chromosome</location>
    </subcellularLocation>
    <subcellularLocation>
        <location evidence="1">Nucleus</location>
    </subcellularLocation>
</comment>
<evidence type="ECO:0000256" key="4">
    <source>
        <dbReference type="ARBA" id="ARBA00021061"/>
    </source>
</evidence>
<comment type="caution">
    <text evidence="13">The sequence shown here is derived from an EMBL/GenBank/DDBJ whole genome shotgun (WGS) entry which is preliminary data.</text>
</comment>
<dbReference type="FunCoup" id="A0A6L2QCV0">
    <property type="interactions" value="40"/>
</dbReference>
<protein>
    <recommendedName>
        <fullName evidence="4">Protein MMS22-like</fullName>
    </recommendedName>
    <alternativeName>
        <fullName evidence="10">Methyl methanesulfonate-sensitivity protein 22-like</fullName>
    </alternativeName>
</protein>
<dbReference type="GO" id="GO:0031297">
    <property type="term" value="P:replication fork processing"/>
    <property type="evidence" value="ECO:0007669"/>
    <property type="project" value="InterPro"/>
</dbReference>
<dbReference type="Pfam" id="PF14911">
    <property type="entry name" value="MMS22L_C"/>
    <property type="match status" value="1"/>
</dbReference>
<name>A0A6L2QCV0_COPFO</name>
<evidence type="ECO:0000256" key="8">
    <source>
        <dbReference type="ARBA" id="ARBA00023204"/>
    </source>
</evidence>
<keyword evidence="6" id="KW-0227">DNA damage</keyword>
<evidence type="ECO:0000256" key="7">
    <source>
        <dbReference type="ARBA" id="ARBA00022853"/>
    </source>
</evidence>
<evidence type="ECO:0000256" key="3">
    <source>
        <dbReference type="ARBA" id="ARBA00006585"/>
    </source>
</evidence>
<evidence type="ECO:0000256" key="10">
    <source>
        <dbReference type="ARBA" id="ARBA00033326"/>
    </source>
</evidence>
<dbReference type="PANTHER" id="PTHR28547:SF1">
    <property type="entry name" value="PROTEIN MMS22-LIKE"/>
    <property type="match status" value="1"/>
</dbReference>
<dbReference type="PANTHER" id="PTHR28547">
    <property type="entry name" value="PROTEIN MMS22-LIKE"/>
    <property type="match status" value="1"/>
</dbReference>
<dbReference type="Pfam" id="PF14910">
    <property type="entry name" value="MMS22L_N"/>
    <property type="match status" value="1"/>
</dbReference>
<keyword evidence="14" id="KW-1185">Reference proteome</keyword>
<reference evidence="14" key="1">
    <citation type="submission" date="2020-01" db="EMBL/GenBank/DDBJ databases">
        <title>Draft genome sequence of the Termite Coptotermes fromosanus.</title>
        <authorList>
            <person name="Itakura S."/>
            <person name="Yosikawa Y."/>
            <person name="Umezawa K."/>
        </authorList>
    </citation>
    <scope>NUCLEOTIDE SEQUENCE [LARGE SCALE GENOMIC DNA]</scope>
</reference>
<organism evidence="13 14">
    <name type="scientific">Coptotermes formosanus</name>
    <name type="common">Formosan subterranean termite</name>
    <dbReference type="NCBI Taxonomy" id="36987"/>
    <lineage>
        <taxon>Eukaryota</taxon>
        <taxon>Metazoa</taxon>
        <taxon>Ecdysozoa</taxon>
        <taxon>Arthropoda</taxon>
        <taxon>Hexapoda</taxon>
        <taxon>Insecta</taxon>
        <taxon>Pterygota</taxon>
        <taxon>Neoptera</taxon>
        <taxon>Polyneoptera</taxon>
        <taxon>Dictyoptera</taxon>
        <taxon>Blattodea</taxon>
        <taxon>Blattoidea</taxon>
        <taxon>Termitoidae</taxon>
        <taxon>Rhinotermitidae</taxon>
        <taxon>Coptotermes</taxon>
    </lineage>
</organism>
<dbReference type="InterPro" id="IPR029425">
    <property type="entry name" value="MMS22L_N"/>
</dbReference>
<accession>A0A6L2QCV0</accession>
<feature type="non-terminal residue" evidence="13">
    <location>
        <position position="1132"/>
    </location>
</feature>
<evidence type="ECO:0000256" key="2">
    <source>
        <dbReference type="ARBA" id="ARBA00004286"/>
    </source>
</evidence>
<sequence length="1132" mass="128684">MRLHPDGYVMNGEMSVTTDYTSVWKRLRNPLILFGRNFDQDSALLFQSKLLFQVARKDFMILDSASKLNSNLPPKITTSLQPDVDYYMQLRKHICELMAFTRSYVARVLADENSAWLLDNLIQSLSGNLSALRLLLRSLKDLPDYIVAHSASSHGNKCPQASYHLFHAHLDLRWYHLTILHQLVKCQSLYITLDDSQQNSEEHKRVDRNMLEEHILLLLSDLIVIAISKFERVPLSATLKKTPFNCTCVREMWLMLQLYFDRIHEADHGKSFWTYLNQILGVVLAKRTADGTSVHNCSVLRLPEAYTCTDRFSFSLWLLVHVAQLNGYTKEGQYIGTGSGRVESNYPQLEAILKGCVSADSSVAETQLRVIIRLVTTLVTEWWEPRSEPVMILWEYYHRRLNSAFFVPGAAPDTIAVMSKTGAGLLRQVKSRLDVSEAPQDEDSFSLFLCLLGKHLNGCLSQSHQRHWQQMKGRIYSKFSPTKLLALTEMGLYHFVSLFLTLAITVDLQEVGKKLQDLLSLLPIDSLDLKRQHVNLKANFALMQLYVERGLDIADISVPLQLIGMEFCTHKSGNSLILMRTFVEGVQDIVNVSQSLKLSEHSLIGGWVTHYLSKSSVSDSCRLLDTVISVVTKLRQTVNCVMDEDSGDCSQPKKMVEVLMQHVLPYIQSQCSSTVTQPPFQVADLAANFTLLALEQPHFQMQSFDQLFFYFLSSEKMNIALVKRYLNLVLLEEPVMRNVIHPSKNYESIIIQTWFRCSVLSVSEPSEELLDLTRTLERLPAVQDLCQTSAICLAEADDPLFTFVKLVGLKYKSLQDIHRKSLFHEKCVVYFMQFDKCVSSVINCATSSSELVSRIYVCAACLVCHCGQIVYTKSKPNCLLPPIVNLLLLPHAIYRPETHLHPFIASALKKTLHQFVFGIAKLNPKQDDFIARILRDIVTHYLPRMVAKTGSSVTIQGAFANHPLLKCFVECENPEVWRLVLESISEKFFTCKRTVPHEHAILALGFLLDVITLKKFSADLVNQIIRHTMSKIFELAMSAEDGHMARQQAVGFIRAVTNSDVFKDNVDMRESFLHVFMVFCQEHLAFSSARLFRLSTCLAELCPELMITCLPQLKDLIKSVELRRGVGYDPGL</sequence>
<keyword evidence="9" id="KW-0539">Nucleus</keyword>
<evidence type="ECO:0000256" key="5">
    <source>
        <dbReference type="ARBA" id="ARBA00022454"/>
    </source>
</evidence>
<evidence type="ECO:0000256" key="1">
    <source>
        <dbReference type="ARBA" id="ARBA00004123"/>
    </source>
</evidence>
<evidence type="ECO:0000259" key="12">
    <source>
        <dbReference type="Pfam" id="PF14911"/>
    </source>
</evidence>
<evidence type="ECO:0000256" key="9">
    <source>
        <dbReference type="ARBA" id="ARBA00023242"/>
    </source>
</evidence>
<evidence type="ECO:0000313" key="13">
    <source>
        <dbReference type="EMBL" id="GFG41048.1"/>
    </source>
</evidence>
<dbReference type="AlphaFoldDB" id="A0A6L2QCV0"/>
<feature type="domain" description="Protein MMS22-like N-terminal" evidence="11">
    <location>
        <begin position="33"/>
        <end position="652"/>
    </location>
</feature>
<dbReference type="InParanoid" id="A0A6L2QCV0"/>
<dbReference type="Proteomes" id="UP000502823">
    <property type="component" value="Unassembled WGS sequence"/>
</dbReference>
<dbReference type="InterPro" id="IPR042320">
    <property type="entry name" value="MMS22-like"/>
</dbReference>
<gene>
    <name evidence="13" type="ORF">Cfor_06818</name>
</gene>
<evidence type="ECO:0000313" key="14">
    <source>
        <dbReference type="Proteomes" id="UP000502823"/>
    </source>
</evidence>
<keyword evidence="8" id="KW-0234">DNA repair</keyword>
<proteinExistence type="inferred from homology"/>
<keyword evidence="5" id="KW-0158">Chromosome</keyword>
<evidence type="ECO:0000259" key="11">
    <source>
        <dbReference type="Pfam" id="PF14910"/>
    </source>
</evidence>
<dbReference type="EMBL" id="BLKM01003049">
    <property type="protein sequence ID" value="GFG41048.1"/>
    <property type="molecule type" value="Genomic_DNA"/>
</dbReference>
<dbReference type="GO" id="GO:0043596">
    <property type="term" value="C:nuclear replication fork"/>
    <property type="evidence" value="ECO:0007669"/>
    <property type="project" value="TreeGrafter"/>
</dbReference>
<dbReference type="GO" id="GO:0006325">
    <property type="term" value="P:chromatin organization"/>
    <property type="evidence" value="ECO:0007669"/>
    <property type="project" value="UniProtKB-KW"/>
</dbReference>
<keyword evidence="7" id="KW-0156">Chromatin regulator</keyword>
<dbReference type="InterPro" id="IPR029424">
    <property type="entry name" value="MMS22L_C"/>
</dbReference>
<evidence type="ECO:0000256" key="6">
    <source>
        <dbReference type="ARBA" id="ARBA00022763"/>
    </source>
</evidence>